<dbReference type="Gene3D" id="2.10.70.10">
    <property type="entry name" value="Complement Module, domain 1"/>
    <property type="match status" value="4"/>
</dbReference>
<keyword evidence="3 6" id="KW-0732">Signal</keyword>
<feature type="domain" description="Sushi" evidence="7">
    <location>
        <begin position="30"/>
        <end position="89"/>
    </location>
</feature>
<evidence type="ECO:0000256" key="3">
    <source>
        <dbReference type="ARBA" id="ARBA00022729"/>
    </source>
</evidence>
<feature type="disulfide bond" evidence="5">
    <location>
        <begin position="93"/>
        <end position="136"/>
    </location>
</feature>
<dbReference type="PANTHER" id="PTHR45785:SF2">
    <property type="entry name" value="COMPLEMENT FACTOR H-RELATED"/>
    <property type="match status" value="1"/>
</dbReference>
<dbReference type="InterPro" id="IPR035976">
    <property type="entry name" value="Sushi/SCR/CCP_sf"/>
</dbReference>
<feature type="domain" description="Sushi" evidence="7">
    <location>
        <begin position="91"/>
        <end position="149"/>
    </location>
</feature>
<reference evidence="8" key="1">
    <citation type="submission" date="2019-06" db="EMBL/GenBank/DDBJ databases">
        <authorList>
            <consortium name="Wellcome Sanger Institute Data Sharing"/>
        </authorList>
    </citation>
    <scope>NUCLEOTIDE SEQUENCE [LARGE SCALE GENOMIC DNA]</scope>
</reference>
<dbReference type="PROSITE" id="PS50923">
    <property type="entry name" value="SUSHI"/>
    <property type="match status" value="3"/>
</dbReference>
<dbReference type="PANTHER" id="PTHR45785">
    <property type="entry name" value="COMPLEMENT FACTOR H-RELATED"/>
    <property type="match status" value="1"/>
</dbReference>
<protein>
    <recommendedName>
        <fullName evidence="7">Sushi domain-containing protein</fullName>
    </recommendedName>
</protein>
<comment type="subcellular location">
    <subcellularLocation>
        <location evidence="1">Virion</location>
    </subcellularLocation>
</comment>
<dbReference type="GeneTree" id="ENSGT00940000154386"/>
<evidence type="ECO:0000256" key="6">
    <source>
        <dbReference type="SAM" id="SignalP"/>
    </source>
</evidence>
<dbReference type="Ensembl" id="ENSMMDT00005028765.1">
    <property type="protein sequence ID" value="ENSMMDP00005028093.1"/>
    <property type="gene ID" value="ENSMMDG00005013451.1"/>
</dbReference>
<keyword evidence="4 5" id="KW-1015">Disulfide bond</keyword>
<dbReference type="InParanoid" id="A0A667YNU7"/>
<keyword evidence="2 5" id="KW-0768">Sushi</keyword>
<feature type="chain" id="PRO_5025596856" description="Sushi domain-containing protein" evidence="6">
    <location>
        <begin position="28"/>
        <end position="382"/>
    </location>
</feature>
<feature type="signal peptide" evidence="6">
    <location>
        <begin position="1"/>
        <end position="27"/>
    </location>
</feature>
<feature type="domain" description="Sushi" evidence="7">
    <location>
        <begin position="219"/>
        <end position="272"/>
    </location>
</feature>
<evidence type="ECO:0000259" key="7">
    <source>
        <dbReference type="PROSITE" id="PS50923"/>
    </source>
</evidence>
<name>A0A667YNU7_9TELE</name>
<evidence type="ECO:0000256" key="4">
    <source>
        <dbReference type="ARBA" id="ARBA00023157"/>
    </source>
</evidence>
<evidence type="ECO:0000313" key="8">
    <source>
        <dbReference type="Ensembl" id="ENSMMDP00005028093.1"/>
    </source>
</evidence>
<dbReference type="SMART" id="SM00032">
    <property type="entry name" value="CCP"/>
    <property type="match status" value="4"/>
</dbReference>
<accession>A0A667YNU7</accession>
<evidence type="ECO:0000256" key="2">
    <source>
        <dbReference type="ARBA" id="ARBA00022659"/>
    </source>
</evidence>
<dbReference type="InterPro" id="IPR000436">
    <property type="entry name" value="Sushi_SCR_CCP_dom"/>
</dbReference>
<dbReference type="CDD" id="cd00033">
    <property type="entry name" value="CCP"/>
    <property type="match status" value="3"/>
</dbReference>
<comment type="caution">
    <text evidence="5">Lacks conserved residue(s) required for the propagation of feature annotation.</text>
</comment>
<dbReference type="SUPFAM" id="SSF57535">
    <property type="entry name" value="Complement control module/SCR domain"/>
    <property type="match status" value="4"/>
</dbReference>
<proteinExistence type="predicted"/>
<dbReference type="AlphaFoldDB" id="A0A667YNU7"/>
<sequence length="382" mass="42911">MPWFCSSHLASRTITCLTCMSFMSVQSQEESCEAPRLDGGYVVPAQQSYTHGSSITYACDNGRKPAVESWWATSSCQNGEWQPAPQCIDETSCVPPNIPNAKYTENPHGWYSDSEKIRITCNSGYESENQDATAVCKNGTWTSMPTCEKSKDACDAPPKIPHAIIIHQEYHDLFPEESNVTYQCEDGFTVGEGDETEQILYCIKKKNISKTVFHFTPVDKCGKSPILTNGDVVNTTHRSLTYQCNDYYKLVGEAEVVCYSDGSWSKLPTCKVTHCAVDTANYPQLVQLPQTTYLLEGQRKEFDCLEKTFYGTHYSASVWCYNGEKYVKKCKYDSAPYMTCATTPHKQNKFTKLPKDGVMTIQPVCHAQADSLCFCTMYEDVC</sequence>
<dbReference type="InterPro" id="IPR051503">
    <property type="entry name" value="ComplSys_Reg/VirEntry_Med"/>
</dbReference>
<reference evidence="8" key="3">
    <citation type="submission" date="2025-09" db="UniProtKB">
        <authorList>
            <consortium name="Ensembl"/>
        </authorList>
    </citation>
    <scope>IDENTIFICATION</scope>
</reference>
<evidence type="ECO:0000256" key="5">
    <source>
        <dbReference type="PROSITE-ProRule" id="PRU00302"/>
    </source>
</evidence>
<dbReference type="Proteomes" id="UP000472263">
    <property type="component" value="Chromosome 17"/>
</dbReference>
<organism evidence="8 9">
    <name type="scientific">Myripristis murdjan</name>
    <name type="common">pinecone soldierfish</name>
    <dbReference type="NCBI Taxonomy" id="586833"/>
    <lineage>
        <taxon>Eukaryota</taxon>
        <taxon>Metazoa</taxon>
        <taxon>Chordata</taxon>
        <taxon>Craniata</taxon>
        <taxon>Vertebrata</taxon>
        <taxon>Euteleostomi</taxon>
        <taxon>Actinopterygii</taxon>
        <taxon>Neopterygii</taxon>
        <taxon>Teleostei</taxon>
        <taxon>Neoteleostei</taxon>
        <taxon>Acanthomorphata</taxon>
        <taxon>Holocentriformes</taxon>
        <taxon>Holocentridae</taxon>
        <taxon>Myripristis</taxon>
    </lineage>
</organism>
<evidence type="ECO:0000313" key="9">
    <source>
        <dbReference type="Proteomes" id="UP000472263"/>
    </source>
</evidence>
<reference evidence="8" key="2">
    <citation type="submission" date="2025-08" db="UniProtKB">
        <authorList>
            <consortium name="Ensembl"/>
        </authorList>
    </citation>
    <scope>IDENTIFICATION</scope>
</reference>
<keyword evidence="9" id="KW-1185">Reference proteome</keyword>
<dbReference type="Pfam" id="PF00084">
    <property type="entry name" value="Sushi"/>
    <property type="match status" value="4"/>
</dbReference>
<evidence type="ECO:0000256" key="1">
    <source>
        <dbReference type="ARBA" id="ARBA00004328"/>
    </source>
</evidence>